<name>A0A2G9HGK0_9LAMI</name>
<proteinExistence type="predicted"/>
<dbReference type="Proteomes" id="UP000231279">
    <property type="component" value="Unassembled WGS sequence"/>
</dbReference>
<protein>
    <submittedName>
        <fullName evidence="2">Uncharacterized protein</fullName>
    </submittedName>
</protein>
<keyword evidence="3" id="KW-1185">Reference proteome</keyword>
<dbReference type="AlphaFoldDB" id="A0A2G9HGK0"/>
<evidence type="ECO:0000313" key="2">
    <source>
        <dbReference type="EMBL" id="PIN16677.1"/>
    </source>
</evidence>
<sequence length="74" mass="8968">MGMDLLLFMIIGLFVMSYVALNNLYLAGLLKFFCERLYLQLEPLNSERFSWMNSIKLLIRRSYYAQFIWHKCYL</sequence>
<organism evidence="2 3">
    <name type="scientific">Handroanthus impetiginosus</name>
    <dbReference type="NCBI Taxonomy" id="429701"/>
    <lineage>
        <taxon>Eukaryota</taxon>
        <taxon>Viridiplantae</taxon>
        <taxon>Streptophyta</taxon>
        <taxon>Embryophyta</taxon>
        <taxon>Tracheophyta</taxon>
        <taxon>Spermatophyta</taxon>
        <taxon>Magnoliopsida</taxon>
        <taxon>eudicotyledons</taxon>
        <taxon>Gunneridae</taxon>
        <taxon>Pentapetalae</taxon>
        <taxon>asterids</taxon>
        <taxon>lamiids</taxon>
        <taxon>Lamiales</taxon>
        <taxon>Bignoniaceae</taxon>
        <taxon>Crescentiina</taxon>
        <taxon>Tabebuia alliance</taxon>
        <taxon>Handroanthus</taxon>
    </lineage>
</organism>
<feature type="transmembrane region" description="Helical" evidence="1">
    <location>
        <begin position="6"/>
        <end position="26"/>
    </location>
</feature>
<evidence type="ECO:0000313" key="3">
    <source>
        <dbReference type="Proteomes" id="UP000231279"/>
    </source>
</evidence>
<evidence type="ECO:0000256" key="1">
    <source>
        <dbReference type="SAM" id="Phobius"/>
    </source>
</evidence>
<reference evidence="3" key="1">
    <citation type="journal article" date="2018" name="Gigascience">
        <title>Genome assembly of the Pink Ipe (Handroanthus impetiginosus, Bignoniaceae), a highly valued, ecologically keystone Neotropical timber forest tree.</title>
        <authorList>
            <person name="Silva-Junior O.B."/>
            <person name="Grattapaglia D."/>
            <person name="Novaes E."/>
            <person name="Collevatti R.G."/>
        </authorList>
    </citation>
    <scope>NUCLEOTIDE SEQUENCE [LARGE SCALE GENOMIC DNA]</scope>
    <source>
        <strain evidence="3">cv. UFG-1</strain>
    </source>
</reference>
<dbReference type="EMBL" id="NKXS01001816">
    <property type="protein sequence ID" value="PIN16677.1"/>
    <property type="molecule type" value="Genomic_DNA"/>
</dbReference>
<comment type="caution">
    <text evidence="2">The sequence shown here is derived from an EMBL/GenBank/DDBJ whole genome shotgun (WGS) entry which is preliminary data.</text>
</comment>
<gene>
    <name evidence="2" type="ORF">CDL12_10679</name>
</gene>
<keyword evidence="1" id="KW-0812">Transmembrane</keyword>
<keyword evidence="1" id="KW-1133">Transmembrane helix</keyword>
<accession>A0A2G9HGK0</accession>
<keyword evidence="1" id="KW-0472">Membrane</keyword>